<dbReference type="OrthoDB" id="9799912at2"/>
<evidence type="ECO:0008006" key="3">
    <source>
        <dbReference type="Google" id="ProtNLM"/>
    </source>
</evidence>
<dbReference type="AlphaFoldDB" id="A0A2I0QZ58"/>
<comment type="caution">
    <text evidence="1">The sequence shown here is derived from an EMBL/GenBank/DDBJ whole genome shotgun (WGS) entry which is preliminary data.</text>
</comment>
<dbReference type="GO" id="GO:0003723">
    <property type="term" value="F:RNA binding"/>
    <property type="evidence" value="ECO:0007669"/>
    <property type="project" value="InterPro"/>
</dbReference>
<dbReference type="Pfam" id="PF09907">
    <property type="entry name" value="HigB_toxin"/>
    <property type="match status" value="1"/>
</dbReference>
<evidence type="ECO:0000313" key="2">
    <source>
        <dbReference type="Proteomes" id="UP000236654"/>
    </source>
</evidence>
<accession>A0A2I0QZ58</accession>
<dbReference type="Proteomes" id="UP000236654">
    <property type="component" value="Unassembled WGS sequence"/>
</dbReference>
<protein>
    <recommendedName>
        <fullName evidence="3">Type II toxin-antitoxin system HigB family toxin</fullName>
    </recommendedName>
</protein>
<dbReference type="InterPro" id="IPR018669">
    <property type="entry name" value="Toxin_HigB"/>
</dbReference>
<dbReference type="GO" id="GO:0110001">
    <property type="term" value="C:toxin-antitoxin complex"/>
    <property type="evidence" value="ECO:0007669"/>
    <property type="project" value="InterPro"/>
</dbReference>
<proteinExistence type="predicted"/>
<evidence type="ECO:0000313" key="1">
    <source>
        <dbReference type="EMBL" id="PKR79621.1"/>
    </source>
</evidence>
<keyword evidence="2" id="KW-1185">Reference proteome</keyword>
<reference evidence="1 2" key="1">
    <citation type="submission" date="2017-12" db="EMBL/GenBank/DDBJ databases">
        <title>The draft genome sequence of Brumimicrobium saltpan LHR20.</title>
        <authorList>
            <person name="Do Z.-J."/>
            <person name="Luo H.-R."/>
        </authorList>
    </citation>
    <scope>NUCLEOTIDE SEQUENCE [LARGE SCALE GENOMIC DNA]</scope>
    <source>
        <strain evidence="1 2">LHR20</strain>
    </source>
</reference>
<organism evidence="1 2">
    <name type="scientific">Brumimicrobium salinarum</name>
    <dbReference type="NCBI Taxonomy" id="2058658"/>
    <lineage>
        <taxon>Bacteria</taxon>
        <taxon>Pseudomonadati</taxon>
        <taxon>Bacteroidota</taxon>
        <taxon>Flavobacteriia</taxon>
        <taxon>Flavobacteriales</taxon>
        <taxon>Crocinitomicaceae</taxon>
        <taxon>Brumimicrobium</taxon>
    </lineage>
</organism>
<dbReference type="EMBL" id="PJNI01000022">
    <property type="protein sequence ID" value="PKR79621.1"/>
    <property type="molecule type" value="Genomic_DNA"/>
</dbReference>
<dbReference type="GO" id="GO:0004519">
    <property type="term" value="F:endonuclease activity"/>
    <property type="evidence" value="ECO:0007669"/>
    <property type="project" value="InterPro"/>
</dbReference>
<name>A0A2I0QZ58_9FLAO</name>
<sequence>MAKNEYFGIYQSLVQADSESLRNPALSLYLTVVKFNYEKQWTFIRFIGTHAEYEKIDANKI</sequence>
<gene>
    <name evidence="1" type="ORF">CW751_14090</name>
</gene>